<comment type="subcellular location">
    <subcellularLocation>
        <location evidence="9">Cytoplasm</location>
    </subcellularLocation>
</comment>
<dbReference type="NCBIfam" id="TIGR00420">
    <property type="entry name" value="trmU"/>
    <property type="match status" value="1"/>
</dbReference>
<feature type="domain" description="tRNA-specific 2-thiouridylase MnmA-like central" evidence="11">
    <location>
        <begin position="200"/>
        <end position="267"/>
    </location>
</feature>
<evidence type="ECO:0000259" key="10">
    <source>
        <dbReference type="Pfam" id="PF20258"/>
    </source>
</evidence>
<keyword evidence="6 9" id="KW-0694">RNA-binding</keyword>
<keyword evidence="5 9" id="KW-0067">ATP-binding</keyword>
<dbReference type="GO" id="GO:0000049">
    <property type="term" value="F:tRNA binding"/>
    <property type="evidence" value="ECO:0007669"/>
    <property type="project" value="UniProtKB-KW"/>
</dbReference>
<dbReference type="GO" id="GO:0002143">
    <property type="term" value="P:tRNA wobble position uridine thiolation"/>
    <property type="evidence" value="ECO:0007669"/>
    <property type="project" value="TreeGrafter"/>
</dbReference>
<feature type="binding site" evidence="9">
    <location>
        <begin position="2"/>
        <end position="9"/>
    </location>
    <ligand>
        <name>ATP</name>
        <dbReference type="ChEBI" id="CHEBI:30616"/>
    </ligand>
</feature>
<proteinExistence type="inferred from homology"/>
<feature type="active site" description="Cysteine persulfide intermediate" evidence="9">
    <location>
        <position position="192"/>
    </location>
</feature>
<dbReference type="InterPro" id="IPR046884">
    <property type="entry name" value="MnmA-like_central"/>
</dbReference>
<gene>
    <name evidence="9" type="primary">mnmA</name>
    <name evidence="12" type="ORF">COV95_01915</name>
</gene>
<keyword evidence="9" id="KW-0963">Cytoplasm</keyword>
<feature type="region of interest" description="Interaction with target base in tRNA" evidence="9">
    <location>
        <begin position="86"/>
        <end position="88"/>
    </location>
</feature>
<comment type="caution">
    <text evidence="9">Lacks conserved residue(s) required for the propagation of feature annotation.</text>
</comment>
<evidence type="ECO:0000256" key="7">
    <source>
        <dbReference type="ARBA" id="ARBA00023157"/>
    </source>
</evidence>
<dbReference type="Gene3D" id="3.40.50.620">
    <property type="entry name" value="HUPs"/>
    <property type="match status" value="1"/>
</dbReference>
<keyword evidence="1 9" id="KW-0820">tRNA-binding</keyword>
<dbReference type="InterPro" id="IPR046885">
    <property type="entry name" value="MnmA-like_C"/>
</dbReference>
<feature type="region of interest" description="Interaction with tRNA" evidence="9">
    <location>
        <begin position="142"/>
        <end position="144"/>
    </location>
</feature>
<dbReference type="FunFam" id="3.40.50.620:FF:000115">
    <property type="entry name" value="tRNA-specific 2-thiouridylase MnmA"/>
    <property type="match status" value="1"/>
</dbReference>
<sequence length="357" mass="40873">MGLSGGVDSSVSAALLKQKGYKVTGVFIKGWYPDFLPCEWREERRDAMRVCAKLDIPFLTFDAEKDYKKNVIDYMVSEYKKGRTPNPDIMCNKHIKFGSFLNFAKKEGADFIATGHYARKKEYRMKNDECRYELLEAQDKNKDQSYFLWTLTQKELKHTLFPIGHMQKAEVRILAKKFKLPTALKKDSQGICFLGKVDLKDFLNHYIATKSGAVLDMEGNKIGTHQGVNFLTIGQRHGFVINNKINHSKPLYVVSKNITKNTIVVSDNYKDKSNSQGSDTIILKKTNWINNKPNKDNVYFVRFRYRQSLIKARVVLKSKKYIVNLFEGFRDISEGQSVVVYDRKGVCAGGGIISVIL</sequence>
<protein>
    <recommendedName>
        <fullName evidence="9">tRNA-specific 2-thiouridylase MnmA</fullName>
        <ecNumber evidence="9">2.8.1.13</ecNumber>
    </recommendedName>
</protein>
<keyword evidence="2 9" id="KW-0808">Transferase</keyword>
<keyword evidence="4 9" id="KW-0547">Nucleotide-binding</keyword>
<feature type="binding site" evidence="9">
    <location>
        <position position="28"/>
    </location>
    <ligand>
        <name>ATP</name>
        <dbReference type="ChEBI" id="CHEBI:30616"/>
    </ligand>
</feature>
<dbReference type="PANTHER" id="PTHR11933:SF5">
    <property type="entry name" value="MITOCHONDRIAL TRNA-SPECIFIC 2-THIOURIDYLASE 1"/>
    <property type="match status" value="1"/>
</dbReference>
<evidence type="ECO:0000256" key="2">
    <source>
        <dbReference type="ARBA" id="ARBA00022679"/>
    </source>
</evidence>
<dbReference type="InterPro" id="IPR014729">
    <property type="entry name" value="Rossmann-like_a/b/a_fold"/>
</dbReference>
<evidence type="ECO:0000313" key="13">
    <source>
        <dbReference type="Proteomes" id="UP000229834"/>
    </source>
</evidence>
<feature type="domain" description="tRNA-specific 2-thiouridylase MnmA-like C-terminal" evidence="10">
    <location>
        <begin position="278"/>
        <end position="353"/>
    </location>
</feature>
<dbReference type="HAMAP" id="MF_00144">
    <property type="entry name" value="tRNA_thiouridyl_MnmA"/>
    <property type="match status" value="1"/>
</dbReference>
<accession>A0A2H0K6J0</accession>
<dbReference type="GO" id="GO:0005737">
    <property type="term" value="C:cytoplasm"/>
    <property type="evidence" value="ECO:0007669"/>
    <property type="project" value="UniProtKB-SubCell"/>
</dbReference>
<dbReference type="NCBIfam" id="NF001138">
    <property type="entry name" value="PRK00143.1"/>
    <property type="match status" value="1"/>
</dbReference>
<feature type="region of interest" description="Interaction with tRNA" evidence="9">
    <location>
        <begin position="304"/>
        <end position="305"/>
    </location>
</feature>
<dbReference type="SUPFAM" id="SSF52402">
    <property type="entry name" value="Adenine nucleotide alpha hydrolases-like"/>
    <property type="match status" value="1"/>
</dbReference>
<feature type="site" description="Interaction with tRNA" evidence="9">
    <location>
        <position position="336"/>
    </location>
</feature>
<feature type="active site" description="Nucleophile" evidence="9">
    <location>
        <position position="91"/>
    </location>
</feature>
<feature type="binding site" evidence="9">
    <location>
        <position position="115"/>
    </location>
    <ligand>
        <name>ATP</name>
        <dbReference type="ChEBI" id="CHEBI:30616"/>
    </ligand>
</feature>
<dbReference type="PANTHER" id="PTHR11933">
    <property type="entry name" value="TRNA 5-METHYLAMINOMETHYL-2-THIOURIDYLATE -METHYLTRANSFERASE"/>
    <property type="match status" value="1"/>
</dbReference>
<evidence type="ECO:0000256" key="3">
    <source>
        <dbReference type="ARBA" id="ARBA00022694"/>
    </source>
</evidence>
<dbReference type="AlphaFoldDB" id="A0A2H0K6J0"/>
<dbReference type="GO" id="GO:0103016">
    <property type="term" value="F:tRNA-uridine 2-sulfurtransferase activity"/>
    <property type="evidence" value="ECO:0007669"/>
    <property type="project" value="UniProtKB-EC"/>
</dbReference>
<evidence type="ECO:0000259" key="11">
    <source>
        <dbReference type="Pfam" id="PF20259"/>
    </source>
</evidence>
<evidence type="ECO:0000256" key="8">
    <source>
        <dbReference type="ARBA" id="ARBA00051542"/>
    </source>
</evidence>
<keyword evidence="7" id="KW-1015">Disulfide bond</keyword>
<evidence type="ECO:0000256" key="9">
    <source>
        <dbReference type="HAMAP-Rule" id="MF_00144"/>
    </source>
</evidence>
<dbReference type="Gene3D" id="2.30.30.280">
    <property type="entry name" value="Adenine nucleotide alpha hydrolases-like domains"/>
    <property type="match status" value="1"/>
</dbReference>
<evidence type="ECO:0000256" key="5">
    <source>
        <dbReference type="ARBA" id="ARBA00022840"/>
    </source>
</evidence>
<evidence type="ECO:0000256" key="1">
    <source>
        <dbReference type="ARBA" id="ARBA00022555"/>
    </source>
</evidence>
<dbReference type="InterPro" id="IPR023382">
    <property type="entry name" value="MnmA-like_central_sf"/>
</dbReference>
<organism evidence="12 13">
    <name type="scientific">Candidatus Zambryskibacteria bacterium CG11_big_fil_rev_8_21_14_0_20_40_24</name>
    <dbReference type="NCBI Taxonomy" id="1975116"/>
    <lineage>
        <taxon>Bacteria</taxon>
        <taxon>Candidatus Zambryskiibacteriota</taxon>
    </lineage>
</organism>
<dbReference type="GO" id="GO:0005524">
    <property type="term" value="F:ATP binding"/>
    <property type="evidence" value="ECO:0007669"/>
    <property type="project" value="UniProtKB-KW"/>
</dbReference>
<feature type="site" description="Interaction with tRNA" evidence="9">
    <location>
        <position position="116"/>
    </location>
</feature>
<evidence type="ECO:0000256" key="4">
    <source>
        <dbReference type="ARBA" id="ARBA00022741"/>
    </source>
</evidence>
<comment type="similarity">
    <text evidence="9">Belongs to the MnmA/TRMU family.</text>
</comment>
<name>A0A2H0K6J0_9BACT</name>
<dbReference type="Pfam" id="PF20259">
    <property type="entry name" value="tRNA_Me_trans_M"/>
    <property type="match status" value="1"/>
</dbReference>
<dbReference type="Proteomes" id="UP000229834">
    <property type="component" value="Unassembled WGS sequence"/>
</dbReference>
<dbReference type="EMBL" id="PCVC01000054">
    <property type="protein sequence ID" value="PIQ66856.1"/>
    <property type="molecule type" value="Genomic_DNA"/>
</dbReference>
<keyword evidence="3 9" id="KW-0819">tRNA processing</keyword>
<dbReference type="Pfam" id="PF20258">
    <property type="entry name" value="tRNA_Me_trans_C"/>
    <property type="match status" value="1"/>
</dbReference>
<dbReference type="CDD" id="cd01998">
    <property type="entry name" value="MnmA_TRMU-like"/>
    <property type="match status" value="1"/>
</dbReference>
<dbReference type="Gene3D" id="2.40.30.10">
    <property type="entry name" value="Translation factors"/>
    <property type="match status" value="1"/>
</dbReference>
<dbReference type="Pfam" id="PF03054">
    <property type="entry name" value="tRNA_Me_trans"/>
    <property type="match status" value="1"/>
</dbReference>
<evidence type="ECO:0000256" key="6">
    <source>
        <dbReference type="ARBA" id="ARBA00022884"/>
    </source>
</evidence>
<comment type="catalytic activity">
    <reaction evidence="8 9">
        <text>S-sulfanyl-L-cysteinyl-[protein] + uridine(34) in tRNA + AH2 + ATP = 2-thiouridine(34) in tRNA + L-cysteinyl-[protein] + A + AMP + diphosphate + H(+)</text>
        <dbReference type="Rhea" id="RHEA:47032"/>
        <dbReference type="Rhea" id="RHEA-COMP:10131"/>
        <dbReference type="Rhea" id="RHEA-COMP:11726"/>
        <dbReference type="Rhea" id="RHEA-COMP:11727"/>
        <dbReference type="Rhea" id="RHEA-COMP:11728"/>
        <dbReference type="ChEBI" id="CHEBI:13193"/>
        <dbReference type="ChEBI" id="CHEBI:15378"/>
        <dbReference type="ChEBI" id="CHEBI:17499"/>
        <dbReference type="ChEBI" id="CHEBI:29950"/>
        <dbReference type="ChEBI" id="CHEBI:30616"/>
        <dbReference type="ChEBI" id="CHEBI:33019"/>
        <dbReference type="ChEBI" id="CHEBI:61963"/>
        <dbReference type="ChEBI" id="CHEBI:65315"/>
        <dbReference type="ChEBI" id="CHEBI:87170"/>
        <dbReference type="ChEBI" id="CHEBI:456215"/>
        <dbReference type="EC" id="2.8.1.13"/>
    </reaction>
</comment>
<dbReference type="InterPro" id="IPR004506">
    <property type="entry name" value="MnmA-like"/>
</dbReference>
<evidence type="ECO:0000313" key="12">
    <source>
        <dbReference type="EMBL" id="PIQ66856.1"/>
    </source>
</evidence>
<comment type="caution">
    <text evidence="12">The sequence shown here is derived from an EMBL/GenBank/DDBJ whole genome shotgun (WGS) entry which is preliminary data.</text>
</comment>
<comment type="function">
    <text evidence="9">Catalyzes the 2-thiolation of uridine at the wobble position (U34) of tRNA, leading to the formation of s(2)U34.</text>
</comment>
<dbReference type="EC" id="2.8.1.13" evidence="9"/>
<reference evidence="12 13" key="1">
    <citation type="submission" date="2017-09" db="EMBL/GenBank/DDBJ databases">
        <title>Depth-based differentiation of microbial function through sediment-hosted aquifers and enrichment of novel symbionts in the deep terrestrial subsurface.</title>
        <authorList>
            <person name="Probst A.J."/>
            <person name="Ladd B."/>
            <person name="Jarett J.K."/>
            <person name="Geller-Mcgrath D.E."/>
            <person name="Sieber C.M."/>
            <person name="Emerson J.B."/>
            <person name="Anantharaman K."/>
            <person name="Thomas B.C."/>
            <person name="Malmstrom R."/>
            <person name="Stieglmeier M."/>
            <person name="Klingl A."/>
            <person name="Woyke T."/>
            <person name="Ryan C.M."/>
            <person name="Banfield J.F."/>
        </authorList>
    </citation>
    <scope>NUCLEOTIDE SEQUENCE [LARGE SCALE GENOMIC DNA]</scope>
    <source>
        <strain evidence="12">CG11_big_fil_rev_8_21_14_0_20_40_24</strain>
    </source>
</reference>